<evidence type="ECO:0000313" key="3">
    <source>
        <dbReference type="Proteomes" id="UP000626109"/>
    </source>
</evidence>
<sequence>MAAVKLIKFVAVAILASSSAAEPTNRTCAGQDQDEMVALQVGVQSHLGTCSCGSVCAGYNEHRHFSCSNAKKTYLASNPGIHPEVLSQTSCQNIRDASSGTVFFSTKCWIHHGHSLIVSFTLNPKKNCRSSCPAGFKKSTWKFGKDEYGCLKCQIHYATSMNVVCPNGWCSCRLMGCGCQAQGNCR</sequence>
<feature type="signal peptide" evidence="1">
    <location>
        <begin position="1"/>
        <end position="21"/>
    </location>
</feature>
<reference evidence="2" key="1">
    <citation type="submission" date="2021-02" db="EMBL/GenBank/DDBJ databases">
        <authorList>
            <person name="Dougan E. K."/>
            <person name="Rhodes N."/>
            <person name="Thang M."/>
            <person name="Chan C."/>
        </authorList>
    </citation>
    <scope>NUCLEOTIDE SEQUENCE</scope>
</reference>
<evidence type="ECO:0000256" key="1">
    <source>
        <dbReference type="SAM" id="SignalP"/>
    </source>
</evidence>
<name>A0A813JCB3_POLGL</name>
<dbReference type="Proteomes" id="UP000626109">
    <property type="component" value="Unassembled WGS sequence"/>
</dbReference>
<gene>
    <name evidence="2" type="ORF">PGLA2088_LOCUS17564</name>
</gene>
<evidence type="ECO:0000313" key="2">
    <source>
        <dbReference type="EMBL" id="CAE8670809.1"/>
    </source>
</evidence>
<feature type="chain" id="PRO_5032544281" evidence="1">
    <location>
        <begin position="22"/>
        <end position="186"/>
    </location>
</feature>
<keyword evidence="1" id="KW-0732">Signal</keyword>
<dbReference type="EMBL" id="CAJNNW010023530">
    <property type="protein sequence ID" value="CAE8670809.1"/>
    <property type="molecule type" value="Genomic_DNA"/>
</dbReference>
<protein>
    <submittedName>
        <fullName evidence="2">Uncharacterized protein</fullName>
    </submittedName>
</protein>
<organism evidence="2 3">
    <name type="scientific">Polarella glacialis</name>
    <name type="common">Dinoflagellate</name>
    <dbReference type="NCBI Taxonomy" id="89957"/>
    <lineage>
        <taxon>Eukaryota</taxon>
        <taxon>Sar</taxon>
        <taxon>Alveolata</taxon>
        <taxon>Dinophyceae</taxon>
        <taxon>Suessiales</taxon>
        <taxon>Suessiaceae</taxon>
        <taxon>Polarella</taxon>
    </lineage>
</organism>
<proteinExistence type="predicted"/>
<dbReference type="AlphaFoldDB" id="A0A813JCB3"/>
<accession>A0A813JCB3</accession>
<comment type="caution">
    <text evidence="2">The sequence shown here is derived from an EMBL/GenBank/DDBJ whole genome shotgun (WGS) entry which is preliminary data.</text>
</comment>